<dbReference type="PIRSF" id="PIRSF034110">
    <property type="entry name" value="DUF1203"/>
    <property type="match status" value="1"/>
</dbReference>
<keyword evidence="2" id="KW-1185">Reference proteome</keyword>
<sequence>MRLTYSGLPTAHVHDIKNKGRDSYDLPLEVQTSDGGVHPCRHCLGAVPEGEPYLILAHRPFDGLNAYTETGPIFLCAGDCAPYAGGDVVPETLVSPTYLVRGYTGDERIKYGTGSVVPRNDIMAYAARVLDDPEIGFVDVRSAMNNCWQGRITRGD</sequence>
<dbReference type="Proteomes" id="UP001200557">
    <property type="component" value="Unassembled WGS sequence"/>
</dbReference>
<gene>
    <name evidence="1" type="ORF">L0664_02640</name>
</gene>
<proteinExistence type="predicted"/>
<dbReference type="InterPro" id="IPR009593">
    <property type="entry name" value="DUF1203"/>
</dbReference>
<reference evidence="1 2" key="1">
    <citation type="submission" date="2022-01" db="EMBL/GenBank/DDBJ databases">
        <title>Octadecabacter sp. nov., isolated from a marine alga.</title>
        <authorList>
            <person name="Jin M.S."/>
            <person name="Kim H.M."/>
            <person name="Han D.M."/>
            <person name="Jung J.J."/>
            <person name="Jeon C.O."/>
        </authorList>
    </citation>
    <scope>NUCLEOTIDE SEQUENCE [LARGE SCALE GENOMIC DNA]</scope>
    <source>
        <strain evidence="1 2">G9-8</strain>
    </source>
</reference>
<organism evidence="1 2">
    <name type="scientific">Octadecabacter dasysiphoniae</name>
    <dbReference type="NCBI Taxonomy" id="2909341"/>
    <lineage>
        <taxon>Bacteria</taxon>
        <taxon>Pseudomonadati</taxon>
        <taxon>Pseudomonadota</taxon>
        <taxon>Alphaproteobacteria</taxon>
        <taxon>Rhodobacterales</taxon>
        <taxon>Roseobacteraceae</taxon>
        <taxon>Octadecabacter</taxon>
    </lineage>
</organism>
<dbReference type="Pfam" id="PF06718">
    <property type="entry name" value="DUF1203"/>
    <property type="match status" value="1"/>
</dbReference>
<accession>A0ABS9CU72</accession>
<name>A0ABS9CU72_9RHOB</name>
<dbReference type="EMBL" id="JAKGAQ010000001">
    <property type="protein sequence ID" value="MCF2869954.1"/>
    <property type="molecule type" value="Genomic_DNA"/>
</dbReference>
<comment type="caution">
    <text evidence="1">The sequence shown here is derived from an EMBL/GenBank/DDBJ whole genome shotgun (WGS) entry which is preliminary data.</text>
</comment>
<evidence type="ECO:0000313" key="2">
    <source>
        <dbReference type="Proteomes" id="UP001200557"/>
    </source>
</evidence>
<evidence type="ECO:0000313" key="1">
    <source>
        <dbReference type="EMBL" id="MCF2869954.1"/>
    </source>
</evidence>
<dbReference type="RefSeq" id="WP_235224075.1">
    <property type="nucleotide sequence ID" value="NZ_JAKGAQ010000001.1"/>
</dbReference>
<protein>
    <submittedName>
        <fullName evidence="1">DUF1203 domain-containing protein</fullName>
    </submittedName>
</protein>